<protein>
    <submittedName>
        <fullName evidence="2">IDEAL domain-containing protein</fullName>
    </submittedName>
</protein>
<evidence type="ECO:0000313" key="2">
    <source>
        <dbReference type="EMBL" id="MBD2844207.1"/>
    </source>
</evidence>
<organism evidence="2 3">
    <name type="scientific">Paenibacillus sabuli</name>
    <dbReference type="NCBI Taxonomy" id="2772509"/>
    <lineage>
        <taxon>Bacteria</taxon>
        <taxon>Bacillati</taxon>
        <taxon>Bacillota</taxon>
        <taxon>Bacilli</taxon>
        <taxon>Bacillales</taxon>
        <taxon>Paenibacillaceae</taxon>
        <taxon>Paenibacillus</taxon>
    </lineage>
</organism>
<dbReference type="AlphaFoldDB" id="A0A927BQ48"/>
<sequence length="120" mass="13075">MTVQIGDWVQGHTSQGELVHGYVESFVYGSGVKVAVVHSDHDEAIGHSASLRAGKYKALPESGLEDAQACKSLIDLALATRDEAWFAELTDRLRGMAAPAAPETEADRRISYTNRLGQYR</sequence>
<evidence type="ECO:0000259" key="1">
    <source>
        <dbReference type="Pfam" id="PF08858"/>
    </source>
</evidence>
<evidence type="ECO:0000313" key="3">
    <source>
        <dbReference type="Proteomes" id="UP000621560"/>
    </source>
</evidence>
<dbReference type="InterPro" id="IPR014957">
    <property type="entry name" value="IDEAL_dom"/>
</dbReference>
<feature type="domain" description="IDEAL" evidence="1">
    <location>
        <begin position="73"/>
        <end position="92"/>
    </location>
</feature>
<dbReference type="Pfam" id="PF08858">
    <property type="entry name" value="IDEAL"/>
    <property type="match status" value="1"/>
</dbReference>
<comment type="caution">
    <text evidence="2">The sequence shown here is derived from an EMBL/GenBank/DDBJ whole genome shotgun (WGS) entry which is preliminary data.</text>
</comment>
<keyword evidence="3" id="KW-1185">Reference proteome</keyword>
<gene>
    <name evidence="2" type="ORF">IDH44_03320</name>
</gene>
<proteinExistence type="predicted"/>
<dbReference type="EMBL" id="JACXIZ010000009">
    <property type="protein sequence ID" value="MBD2844207.1"/>
    <property type="molecule type" value="Genomic_DNA"/>
</dbReference>
<dbReference type="Proteomes" id="UP000621560">
    <property type="component" value="Unassembled WGS sequence"/>
</dbReference>
<reference evidence="2" key="1">
    <citation type="submission" date="2020-09" db="EMBL/GenBank/DDBJ databases">
        <title>A novel bacterium of genus Paenibacillus, isolated from South China Sea.</title>
        <authorList>
            <person name="Huang H."/>
            <person name="Mo K."/>
            <person name="Hu Y."/>
        </authorList>
    </citation>
    <scope>NUCLEOTIDE SEQUENCE</scope>
    <source>
        <strain evidence="2">IB182496</strain>
    </source>
</reference>
<accession>A0A927BQ48</accession>
<dbReference type="RefSeq" id="WP_190914688.1">
    <property type="nucleotide sequence ID" value="NZ_JACXIZ010000009.1"/>
</dbReference>
<name>A0A927BQ48_9BACL</name>